<dbReference type="Proteomes" id="UP000001937">
    <property type="component" value="Chromosome"/>
</dbReference>
<keyword evidence="2" id="KW-1133">Transmembrane helix</keyword>
<dbReference type="InterPro" id="IPR022062">
    <property type="entry name" value="DUF3618"/>
</dbReference>
<evidence type="ECO:0000313" key="4">
    <source>
        <dbReference type="Proteomes" id="UP000001937"/>
    </source>
</evidence>
<evidence type="ECO:0000313" key="3">
    <source>
        <dbReference type="EMBL" id="ABD09609.1"/>
    </source>
</evidence>
<keyword evidence="2" id="KW-0472">Membrane</keyword>
<feature type="compositionally biased region" description="Pro residues" evidence="1">
    <location>
        <begin position="8"/>
        <end position="33"/>
    </location>
</feature>
<dbReference type="SUPFAM" id="SSF58113">
    <property type="entry name" value="Apolipoprotein A-I"/>
    <property type="match status" value="1"/>
</dbReference>
<evidence type="ECO:0008006" key="5">
    <source>
        <dbReference type="Google" id="ProtNLM"/>
    </source>
</evidence>
<protein>
    <recommendedName>
        <fullName evidence="5">DUF3618 domain-containing protein</fullName>
    </recommendedName>
</protein>
<feature type="transmembrane region" description="Helical" evidence="2">
    <location>
        <begin position="201"/>
        <end position="219"/>
    </location>
</feature>
<dbReference type="Pfam" id="PF12277">
    <property type="entry name" value="DUF3618"/>
    <property type="match status" value="1"/>
</dbReference>
<gene>
    <name evidence="3" type="ordered locus">Francci3_0220</name>
</gene>
<reference evidence="3 4" key="1">
    <citation type="journal article" date="2007" name="Genome Res.">
        <title>Genome characteristics of facultatively symbiotic Frankia sp. strains reflect host range and host plant biogeography.</title>
        <authorList>
            <person name="Normand P."/>
            <person name="Lapierre P."/>
            <person name="Tisa L.S."/>
            <person name="Gogarten J.P."/>
            <person name="Alloisio N."/>
            <person name="Bagnarol E."/>
            <person name="Bassi C.A."/>
            <person name="Berry A.M."/>
            <person name="Bickhart D.M."/>
            <person name="Choisne N."/>
            <person name="Couloux A."/>
            <person name="Cournoyer B."/>
            <person name="Cruveiller S."/>
            <person name="Daubin V."/>
            <person name="Demange N."/>
            <person name="Francino M.P."/>
            <person name="Goltsman E."/>
            <person name="Huang Y."/>
            <person name="Kopp O.R."/>
            <person name="Labarre L."/>
            <person name="Lapidus A."/>
            <person name="Lavire C."/>
            <person name="Marechal J."/>
            <person name="Martinez M."/>
            <person name="Mastronunzio J.E."/>
            <person name="Mullin B.C."/>
            <person name="Niemann J."/>
            <person name="Pujic P."/>
            <person name="Rawnsley T."/>
            <person name="Rouy Z."/>
            <person name="Schenowitz C."/>
            <person name="Sellstedt A."/>
            <person name="Tavares F."/>
            <person name="Tomkins J.P."/>
            <person name="Vallenet D."/>
            <person name="Valverde C."/>
            <person name="Wall L.G."/>
            <person name="Wang Y."/>
            <person name="Medigue C."/>
            <person name="Benson D.R."/>
        </authorList>
    </citation>
    <scope>NUCLEOTIDE SEQUENCE [LARGE SCALE GENOMIC DNA]</scope>
    <source>
        <strain evidence="4">DSM 45818 / CECT 9043 / CcI3</strain>
    </source>
</reference>
<dbReference type="EMBL" id="CP000249">
    <property type="protein sequence ID" value="ABD09609.1"/>
    <property type="molecule type" value="Genomic_DNA"/>
</dbReference>
<evidence type="ECO:0000256" key="2">
    <source>
        <dbReference type="SAM" id="Phobius"/>
    </source>
</evidence>
<keyword evidence="2" id="KW-0812">Transmembrane</keyword>
<dbReference type="KEGG" id="fra:Francci3_0220"/>
<sequence>MGAGPPRVVRPPPPSGSSTRPPPRVATPVPPTTPCFRGTTGRSIRKVRFAVTSTSPDKIRSDIEATRARLGSDLDQLSDRVSPQKVAGRTAQDIKRRVTTATEAVRPKVAATTEIAAEKARDTADQAKATVRRQLDAHPQLAVTAQKARATAGSAAGTATQTVHKQLEAHPQVAAKAGQVRDTAGSALTAGRQKAADNPRAAGSAAGLAALLVILLFILRLRRHCGIDPG</sequence>
<keyword evidence="4" id="KW-1185">Reference proteome</keyword>
<dbReference type="STRING" id="106370.Francci3_0220"/>
<dbReference type="Gene3D" id="1.20.5.1230">
    <property type="entry name" value="Apolipoprotein A-I"/>
    <property type="match status" value="1"/>
</dbReference>
<feature type="region of interest" description="Disordered" evidence="1">
    <location>
        <begin position="172"/>
        <end position="192"/>
    </location>
</feature>
<accession>Q2JGI3</accession>
<proteinExistence type="predicted"/>
<feature type="region of interest" description="Disordered" evidence="1">
    <location>
        <begin position="1"/>
        <end position="40"/>
    </location>
</feature>
<name>Q2JGI3_FRACC</name>
<organism evidence="3 4">
    <name type="scientific">Frankia casuarinae (strain DSM 45818 / CECT 9043 / HFP020203 / CcI3)</name>
    <dbReference type="NCBI Taxonomy" id="106370"/>
    <lineage>
        <taxon>Bacteria</taxon>
        <taxon>Bacillati</taxon>
        <taxon>Actinomycetota</taxon>
        <taxon>Actinomycetes</taxon>
        <taxon>Frankiales</taxon>
        <taxon>Frankiaceae</taxon>
        <taxon>Frankia</taxon>
    </lineage>
</organism>
<dbReference type="HOGENOM" id="CLU_105005_0_0_11"/>
<evidence type="ECO:0000256" key="1">
    <source>
        <dbReference type="SAM" id="MobiDB-lite"/>
    </source>
</evidence>
<dbReference type="AlphaFoldDB" id="Q2JGI3"/>